<organism evidence="3">
    <name type="scientific">Sphingomonas psychrotolerans</name>
    <dbReference type="NCBI Taxonomy" id="1327635"/>
    <lineage>
        <taxon>Bacteria</taxon>
        <taxon>Pseudomonadati</taxon>
        <taxon>Pseudomonadota</taxon>
        <taxon>Alphaproteobacteria</taxon>
        <taxon>Sphingomonadales</taxon>
        <taxon>Sphingomonadaceae</taxon>
        <taxon>Sphingomonas</taxon>
    </lineage>
</organism>
<proteinExistence type="predicted"/>
<keyword evidence="2" id="KW-0732">Signal</keyword>
<accession>A0ABU3N5B0</accession>
<evidence type="ECO:0000256" key="2">
    <source>
        <dbReference type="SAM" id="SignalP"/>
    </source>
</evidence>
<comment type="caution">
    <text evidence="3">The sequence shown here is derived from an EMBL/GenBank/DDBJ whole genome shotgun (WGS) entry which is preliminary data.</text>
</comment>
<keyword evidence="1" id="KW-0472">Membrane</keyword>
<keyword evidence="1" id="KW-0812">Transmembrane</keyword>
<evidence type="ECO:0000313" key="3">
    <source>
        <dbReference type="EMBL" id="MDT8759667.1"/>
    </source>
</evidence>
<feature type="transmembrane region" description="Helical" evidence="1">
    <location>
        <begin position="277"/>
        <end position="296"/>
    </location>
</feature>
<feature type="signal peptide" evidence="2">
    <location>
        <begin position="1"/>
        <end position="23"/>
    </location>
</feature>
<dbReference type="EMBL" id="JALMLT010000003">
    <property type="protein sequence ID" value="MDT8759667.1"/>
    <property type="molecule type" value="Genomic_DNA"/>
</dbReference>
<dbReference type="Pfam" id="PF09935">
    <property type="entry name" value="DUF2167"/>
    <property type="match status" value="1"/>
</dbReference>
<name>A0ABU3N5B0_9SPHN</name>
<keyword evidence="1" id="KW-1133">Transmembrane helix</keyword>
<gene>
    <name evidence="3" type="ORF">MZO42_13255</name>
</gene>
<feature type="chain" id="PRO_5047061538" evidence="2">
    <location>
        <begin position="24"/>
        <end position="308"/>
    </location>
</feature>
<feature type="transmembrane region" description="Helical" evidence="1">
    <location>
        <begin position="248"/>
        <end position="265"/>
    </location>
</feature>
<sequence length="308" mass="32757">MRKWRSSAAALAVMLCVETPVAAKDSPKPAAASMPPAMAAIEKSLHPQIGDVRIPEARAVMHLGDRYYFLPAAEARRVLVDAWHNPPESADNVLGMVLAKDTTIFDNVWGAVITYEDTGHVDDADARNQDYGTVLKGMQQGTEEQNAERKQAGYPAMHLVGWAQPPAYDASSHSLIWARELSVEGDAGNGLNYDVRLLGRTGVLSLNMLASMQDIGNVRSAAQSFGRSVSFEPGAGYTDFDASTDKDAGYGLAGLVAGGVAIGVAKKVGLLAIILKFGKVILLGLAAFGAAAWGAVRKMFGRKDEEVI</sequence>
<reference evidence="3" key="1">
    <citation type="submission" date="2022-04" db="EMBL/GenBank/DDBJ databases">
        <title>Tomato heritable bacteria conferring resistance against bacterial wilt.</title>
        <authorList>
            <person name="Yin J."/>
        </authorList>
    </citation>
    <scope>NUCLEOTIDE SEQUENCE</scope>
    <source>
        <strain evidence="3">Cra20</strain>
    </source>
</reference>
<dbReference type="InterPro" id="IPR018682">
    <property type="entry name" value="DUF2167_membr"/>
</dbReference>
<protein>
    <submittedName>
        <fullName evidence="3">DUF2167 domain-containing protein</fullName>
    </submittedName>
</protein>
<evidence type="ECO:0000256" key="1">
    <source>
        <dbReference type="SAM" id="Phobius"/>
    </source>
</evidence>